<gene>
    <name evidence="1" type="ORF">H744_2c2159</name>
</gene>
<evidence type="ECO:0000313" key="1">
    <source>
        <dbReference type="EMBL" id="AJR08823.1"/>
    </source>
</evidence>
<protein>
    <submittedName>
        <fullName evidence="1">Uncharacterized protein</fullName>
    </submittedName>
</protein>
<accession>A0A0C5WNX7</accession>
<sequence length="123" mass="13970">MGGILRCMGDFLDNGLSALVILAQRRFDFSIHRLGIFKFLLTVFKQSRQKLHIDFTPFDKHVSRNSVHGVELVGHVFLVSLTFFGPVFSPTFENDGDLWVWNNVYLWHSNCPSGVSEVLTGQV</sequence>
<dbReference type="HOGENOM" id="CLU_2013119_0_0_6"/>
<dbReference type="KEGG" id="pgb:H744_2c2159"/>
<dbReference type="AlphaFoldDB" id="A0A0C5WNX7"/>
<name>A0A0C5WNX7_9GAMM</name>
<proteinExistence type="predicted"/>
<keyword evidence="2" id="KW-1185">Reference proteome</keyword>
<evidence type="ECO:0000313" key="2">
    <source>
        <dbReference type="Proteomes" id="UP000032303"/>
    </source>
</evidence>
<organism evidence="1 2">
    <name type="scientific">Photobacterium gaetbulicola Gung47</name>
    <dbReference type="NCBI Taxonomy" id="658445"/>
    <lineage>
        <taxon>Bacteria</taxon>
        <taxon>Pseudomonadati</taxon>
        <taxon>Pseudomonadota</taxon>
        <taxon>Gammaproteobacteria</taxon>
        <taxon>Vibrionales</taxon>
        <taxon>Vibrionaceae</taxon>
        <taxon>Photobacterium</taxon>
    </lineage>
</organism>
<dbReference type="STRING" id="658445.H744_2c2159"/>
<dbReference type="EMBL" id="CP005974">
    <property type="protein sequence ID" value="AJR08823.1"/>
    <property type="molecule type" value="Genomic_DNA"/>
</dbReference>
<dbReference type="Proteomes" id="UP000032303">
    <property type="component" value="Chromosome 2"/>
</dbReference>
<reference evidence="1 2" key="1">
    <citation type="submission" date="2013-05" db="EMBL/GenBank/DDBJ databases">
        <title>Complete genome sequence of the lipase-producing bacterium Photobacterium gaetbulicola Gung47.</title>
        <authorList>
            <person name="Kim Y.-O."/>
        </authorList>
    </citation>
    <scope>NUCLEOTIDE SEQUENCE [LARGE SCALE GENOMIC DNA]</scope>
    <source>
        <strain evidence="1 2">Gung47</strain>
    </source>
</reference>